<reference evidence="2 3" key="1">
    <citation type="journal article" date="2021" name="Sci. Rep.">
        <title>The distribution of antibiotic resistance genes in chicken gut microbiota commensals.</title>
        <authorList>
            <person name="Juricova H."/>
            <person name="Matiasovicova J."/>
            <person name="Kubasova T."/>
            <person name="Cejkova D."/>
            <person name="Rychlik I."/>
        </authorList>
    </citation>
    <scope>NUCLEOTIDE SEQUENCE [LARGE SCALE GENOMIC DNA]</scope>
    <source>
        <strain evidence="2 3">An431b</strain>
    </source>
</reference>
<evidence type="ECO:0000313" key="3">
    <source>
        <dbReference type="Proteomes" id="UP000729290"/>
    </source>
</evidence>
<dbReference type="Proteomes" id="UP000729290">
    <property type="component" value="Unassembled WGS sequence"/>
</dbReference>
<gene>
    <name evidence="2" type="ORF">H9X83_00835</name>
</gene>
<organism evidence="2 3">
    <name type="scientific">Anaerotignum lactatifermentans</name>
    <dbReference type="NCBI Taxonomy" id="160404"/>
    <lineage>
        <taxon>Bacteria</taxon>
        <taxon>Bacillati</taxon>
        <taxon>Bacillota</taxon>
        <taxon>Clostridia</taxon>
        <taxon>Lachnospirales</taxon>
        <taxon>Anaerotignaceae</taxon>
        <taxon>Anaerotignum</taxon>
    </lineage>
</organism>
<proteinExistence type="predicted"/>
<dbReference type="RefSeq" id="WP_205132380.1">
    <property type="nucleotide sequence ID" value="NZ_JACSNT010000001.1"/>
</dbReference>
<dbReference type="Pfam" id="PF04070">
    <property type="entry name" value="DUF378"/>
    <property type="match status" value="1"/>
</dbReference>
<keyword evidence="1" id="KW-0812">Transmembrane</keyword>
<feature type="transmembrane region" description="Helical" evidence="1">
    <location>
        <begin position="39"/>
        <end position="60"/>
    </location>
</feature>
<protein>
    <submittedName>
        <fullName evidence="2">DUF378 domain-containing protein</fullName>
    </submittedName>
</protein>
<sequence length="78" mass="8517">MKTGNFIALTLVIIGALNWGLIGFFGFDLVTTIFSGSMFWLARVIFGLVGLAGLWCLNLYRTVGNEPELHFAGHGPQD</sequence>
<dbReference type="PANTHER" id="PTHR37304">
    <property type="entry name" value="MEMBRANE PROTEIN-RELATED"/>
    <property type="match status" value="1"/>
</dbReference>
<dbReference type="EMBL" id="JACSNV010000001">
    <property type="protein sequence ID" value="MBM6876708.1"/>
    <property type="molecule type" value="Genomic_DNA"/>
</dbReference>
<keyword evidence="1" id="KW-0472">Membrane</keyword>
<name>A0ABS2G7H7_9FIRM</name>
<dbReference type="PANTHER" id="PTHR37304:SF1">
    <property type="entry name" value="MEMBRANE PROTEIN"/>
    <property type="match status" value="1"/>
</dbReference>
<accession>A0ABS2G7H7</accession>
<evidence type="ECO:0000313" key="2">
    <source>
        <dbReference type="EMBL" id="MBM6876708.1"/>
    </source>
</evidence>
<dbReference type="InterPro" id="IPR007211">
    <property type="entry name" value="DUF378"/>
</dbReference>
<feature type="transmembrane region" description="Helical" evidence="1">
    <location>
        <begin position="6"/>
        <end position="27"/>
    </location>
</feature>
<evidence type="ECO:0000256" key="1">
    <source>
        <dbReference type="SAM" id="Phobius"/>
    </source>
</evidence>
<keyword evidence="3" id="KW-1185">Reference proteome</keyword>
<keyword evidence="1" id="KW-1133">Transmembrane helix</keyword>
<comment type="caution">
    <text evidence="2">The sequence shown here is derived from an EMBL/GenBank/DDBJ whole genome shotgun (WGS) entry which is preliminary data.</text>
</comment>